<dbReference type="AlphaFoldDB" id="A0A103XQ91"/>
<dbReference type="PANTHER" id="PTHR45898">
    <property type="entry name" value="TOM1-LIKE PROTEIN"/>
    <property type="match status" value="1"/>
</dbReference>
<dbReference type="GO" id="GO:0035091">
    <property type="term" value="F:phosphatidylinositol binding"/>
    <property type="evidence" value="ECO:0007669"/>
    <property type="project" value="InterPro"/>
</dbReference>
<dbReference type="STRING" id="59895.A0A103XQ91"/>
<sequence>MMPMLPFAPSPSIVNAYARVDKATSEFLNCPDWRINIGICDIINTKPWLSKDYVKALRSRLQHKNPNVQLLSLTLLETMVKNCADHLHSQIAERKILQEMIKIVKKRTHMRVREKILVLIDTWQEAFGGRRGKHAHYHHAYEELRSMRNVSDLLSDMLQAVDPKDRAAVKDEVIVDLTDQCRSNQKKLGQMLASTTNEELLRQSLQFNDTLQCLLEKHDAIASGSMTSFQASSSMNHPSHLKQIESAEVNSKSSIVASAPMVHSSANEAKEEQNNSVMIASSPYATAYSAARSTSYYNNGGSSGEGLNPYIPSYRLFEDLNVLGNLRTSGTAGTSGPSMLGGQK</sequence>
<organism evidence="6 7">
    <name type="scientific">Cynara cardunculus var. scolymus</name>
    <name type="common">Globe artichoke</name>
    <name type="synonym">Cynara scolymus</name>
    <dbReference type="NCBI Taxonomy" id="59895"/>
    <lineage>
        <taxon>Eukaryota</taxon>
        <taxon>Viridiplantae</taxon>
        <taxon>Streptophyta</taxon>
        <taxon>Embryophyta</taxon>
        <taxon>Tracheophyta</taxon>
        <taxon>Spermatophyta</taxon>
        <taxon>Magnoliopsida</taxon>
        <taxon>eudicotyledons</taxon>
        <taxon>Gunneridae</taxon>
        <taxon>Pentapetalae</taxon>
        <taxon>asterids</taxon>
        <taxon>campanulids</taxon>
        <taxon>Asterales</taxon>
        <taxon>Asteraceae</taxon>
        <taxon>Carduoideae</taxon>
        <taxon>Cardueae</taxon>
        <taxon>Carduinae</taxon>
        <taxon>Cynara</taxon>
    </lineage>
</organism>
<gene>
    <name evidence="6" type="ORF">Ccrd_003011</name>
</gene>
<dbReference type="Gramene" id="KVH94922">
    <property type="protein sequence ID" value="KVH94922"/>
    <property type="gene ID" value="Ccrd_003011"/>
</dbReference>
<dbReference type="EMBL" id="LEKV01004498">
    <property type="protein sequence ID" value="KVH94922.1"/>
    <property type="molecule type" value="Genomic_DNA"/>
</dbReference>
<evidence type="ECO:0000313" key="7">
    <source>
        <dbReference type="Proteomes" id="UP000243975"/>
    </source>
</evidence>
<comment type="similarity">
    <text evidence="1">Belongs to the TOM1 family.</text>
</comment>
<proteinExistence type="inferred from homology"/>
<comment type="caution">
    <text evidence="6">The sequence shown here is derived from an EMBL/GenBank/DDBJ whole genome shotgun (WGS) entry which is preliminary data.</text>
</comment>
<reference evidence="6 7" key="1">
    <citation type="journal article" date="2016" name="Sci. Rep.">
        <title>The genome sequence of the outbreeding globe artichoke constructed de novo incorporating a phase-aware low-pass sequencing strategy of F1 progeny.</title>
        <authorList>
            <person name="Scaglione D."/>
            <person name="Reyes-Chin-Wo S."/>
            <person name="Acquadro A."/>
            <person name="Froenicke L."/>
            <person name="Portis E."/>
            <person name="Beitel C."/>
            <person name="Tirone M."/>
            <person name="Mauro R."/>
            <person name="Lo Monaco A."/>
            <person name="Mauromicale G."/>
            <person name="Faccioli P."/>
            <person name="Cattivelli L."/>
            <person name="Rieseberg L."/>
            <person name="Michelmore R."/>
            <person name="Lanteri S."/>
        </authorList>
    </citation>
    <scope>NUCLEOTIDE SEQUENCE [LARGE SCALE GENOMIC DNA]</scope>
    <source>
        <strain evidence="6">2C</strain>
    </source>
</reference>
<evidence type="ECO:0000256" key="1">
    <source>
        <dbReference type="ARBA" id="ARBA00007708"/>
    </source>
</evidence>
<dbReference type="CDD" id="cd03561">
    <property type="entry name" value="VHS"/>
    <property type="match status" value="1"/>
</dbReference>
<keyword evidence="7" id="KW-1185">Reference proteome</keyword>
<dbReference type="InterPro" id="IPR008942">
    <property type="entry name" value="ENTH_VHS"/>
</dbReference>
<evidence type="ECO:0000256" key="3">
    <source>
        <dbReference type="ARBA" id="ARBA00022927"/>
    </source>
</evidence>
<dbReference type="PROSITE" id="PS50179">
    <property type="entry name" value="VHS"/>
    <property type="match status" value="1"/>
</dbReference>
<dbReference type="GO" id="GO:0043130">
    <property type="term" value="F:ubiquitin binding"/>
    <property type="evidence" value="ECO:0007669"/>
    <property type="project" value="InterPro"/>
</dbReference>
<dbReference type="GO" id="GO:0043328">
    <property type="term" value="P:protein transport to vacuole involved in ubiquitin-dependent protein catabolic process via the multivesicular body sorting pathway"/>
    <property type="evidence" value="ECO:0007669"/>
    <property type="project" value="InterPro"/>
</dbReference>
<dbReference type="Pfam" id="PF00790">
    <property type="entry name" value="VHS"/>
    <property type="match status" value="1"/>
</dbReference>
<dbReference type="InterPro" id="IPR002014">
    <property type="entry name" value="VHS_dom"/>
</dbReference>
<feature type="domain" description="VHS" evidence="4">
    <location>
        <begin position="23"/>
        <end position="145"/>
    </location>
</feature>
<dbReference type="CDD" id="cd14231">
    <property type="entry name" value="GAT_GGA-like_plant"/>
    <property type="match status" value="1"/>
</dbReference>
<dbReference type="Gene3D" id="1.25.40.90">
    <property type="match status" value="1"/>
</dbReference>
<accession>A0A103XQ91</accession>
<evidence type="ECO:0000259" key="5">
    <source>
        <dbReference type="PROSITE" id="PS50909"/>
    </source>
</evidence>
<keyword evidence="2" id="KW-0813">Transport</keyword>
<dbReference type="InterPro" id="IPR044836">
    <property type="entry name" value="TOL_plant"/>
</dbReference>
<dbReference type="PROSITE" id="PS50909">
    <property type="entry name" value="GAT"/>
    <property type="match status" value="1"/>
</dbReference>
<dbReference type="InterPro" id="IPR004152">
    <property type="entry name" value="GAT_dom"/>
</dbReference>
<dbReference type="SUPFAM" id="SSF48464">
    <property type="entry name" value="ENTH/VHS domain"/>
    <property type="match status" value="1"/>
</dbReference>
<dbReference type="SMART" id="SM00288">
    <property type="entry name" value="VHS"/>
    <property type="match status" value="1"/>
</dbReference>
<evidence type="ECO:0000313" key="6">
    <source>
        <dbReference type="EMBL" id="KVH94922.1"/>
    </source>
</evidence>
<evidence type="ECO:0000256" key="2">
    <source>
        <dbReference type="ARBA" id="ARBA00022448"/>
    </source>
</evidence>
<keyword evidence="3" id="KW-0653">Protein transport</keyword>
<name>A0A103XQ91_CYNCS</name>
<dbReference type="Pfam" id="PF03127">
    <property type="entry name" value="GAT"/>
    <property type="match status" value="1"/>
</dbReference>
<dbReference type="Proteomes" id="UP000243975">
    <property type="component" value="Unassembled WGS sequence"/>
</dbReference>
<evidence type="ECO:0000259" key="4">
    <source>
        <dbReference type="PROSITE" id="PS50179"/>
    </source>
</evidence>
<dbReference type="PANTHER" id="PTHR45898:SF2">
    <property type="entry name" value="TOM1-LIKE PROTEIN 6"/>
    <property type="match status" value="1"/>
</dbReference>
<dbReference type="SUPFAM" id="SSF89009">
    <property type="entry name" value="GAT-like domain"/>
    <property type="match status" value="1"/>
</dbReference>
<protein>
    <submittedName>
        <fullName evidence="6">ENTH/VHS-like protein</fullName>
    </submittedName>
</protein>
<feature type="domain" description="GAT" evidence="5">
    <location>
        <begin position="135"/>
        <end position="223"/>
    </location>
</feature>